<feature type="transmembrane region" description="Helical" evidence="10">
    <location>
        <begin position="45"/>
        <end position="61"/>
    </location>
</feature>
<keyword evidence="9 10" id="KW-0472">Membrane</keyword>
<comment type="subunit">
    <text evidence="10">The complex is composed of six subunits: RnfA, RnfB, RnfC, RnfD, RnfE and RnfG.</text>
</comment>
<feature type="transmembrane region" description="Helical" evidence="10">
    <location>
        <begin position="234"/>
        <end position="252"/>
    </location>
</feature>
<keyword evidence="7 10" id="KW-0249">Electron transport</keyword>
<dbReference type="EMBL" id="CP065321">
    <property type="protein sequence ID" value="QQR31712.1"/>
    <property type="molecule type" value="Genomic_DNA"/>
</dbReference>
<dbReference type="EC" id="7.-.-.-" evidence="10"/>
<feature type="transmembrane region" description="Helical" evidence="10">
    <location>
        <begin position="210"/>
        <end position="228"/>
    </location>
</feature>
<dbReference type="InterPro" id="IPR011303">
    <property type="entry name" value="RnfD_bac"/>
</dbReference>
<evidence type="ECO:0000256" key="4">
    <source>
        <dbReference type="ARBA" id="ARBA00022643"/>
    </source>
</evidence>
<dbReference type="EMBL" id="CP021422">
    <property type="protein sequence ID" value="ASB42425.1"/>
    <property type="molecule type" value="Genomic_DNA"/>
</dbReference>
<reference evidence="11" key="1">
    <citation type="journal article" date="2017" name="Genome Announc.">
        <title>High-Quality Whole-Genome Sequences of the Oligo-Mouse-Microbiota Bacterial Community.</title>
        <authorList>
            <person name="Garzetti D."/>
            <person name="Brugiroux S."/>
            <person name="Bunk B."/>
            <person name="Pukall R."/>
            <person name="McCoy K.D."/>
            <person name="Macpherson A.J."/>
            <person name="Stecher B."/>
        </authorList>
    </citation>
    <scope>NUCLEOTIDE SEQUENCE</scope>
    <source>
        <strain evidence="11">KB18</strain>
    </source>
</reference>
<reference evidence="12 14" key="3">
    <citation type="submission" date="2020-11" db="EMBL/GenBank/DDBJ databases">
        <title>Closed and high quality bacterial genomes of the OMM12 community.</title>
        <authorList>
            <person name="Marbouty M."/>
            <person name="Lamy-Besnier Q."/>
            <person name="Debarbieux L."/>
            <person name="Koszul R."/>
        </authorList>
    </citation>
    <scope>NUCLEOTIDE SEQUENCE [LARGE SCALE GENOMIC DNA]</scope>
    <source>
        <strain evidence="12 14">KB18</strain>
    </source>
</reference>
<dbReference type="Pfam" id="PF03116">
    <property type="entry name" value="NQR2_RnfD_RnfE"/>
    <property type="match status" value="1"/>
</dbReference>
<dbReference type="GO" id="GO:0022900">
    <property type="term" value="P:electron transport chain"/>
    <property type="evidence" value="ECO:0007669"/>
    <property type="project" value="UniProtKB-UniRule"/>
</dbReference>
<dbReference type="GO" id="GO:0055085">
    <property type="term" value="P:transmembrane transport"/>
    <property type="evidence" value="ECO:0007669"/>
    <property type="project" value="InterPro"/>
</dbReference>
<sequence>MDKLIVSSSPHFNGRKTTQNIMLDVIIGLMPAAIASIIIFGPRAFLVIAVCIASCVLSEYLSRKAMKRPQTVMDLSCVVTGLLLALNLPVTINPLIAAFGGVIAIVVVKQMFGGIGQNFVNPALTARIVLMNSFPARMTHWAAPFDYSATADAVTTATPLAGYASNGGAGWPGYLDMFLGVHGGCLGETCALAILIGGVYLIVRKVISPVIPVTYLATVAVFSAILGRDPLFDLLAGGLMLGAFFMATDYTTSPLYFKARIVFAIGCGLLTIIIREFGSLPEGVSYSIVLMNIITPLIERYVKPTAFGKPKEKKKKEGAA</sequence>
<evidence type="ECO:0000256" key="3">
    <source>
        <dbReference type="ARBA" id="ARBA00022630"/>
    </source>
</evidence>
<organism evidence="12 14">
    <name type="scientific">Acutalibacter muris</name>
    <dbReference type="NCBI Taxonomy" id="1796620"/>
    <lineage>
        <taxon>Bacteria</taxon>
        <taxon>Bacillati</taxon>
        <taxon>Bacillota</taxon>
        <taxon>Clostridia</taxon>
        <taxon>Eubacteriales</taxon>
        <taxon>Acutalibacteraceae</taxon>
        <taxon>Acutalibacter</taxon>
    </lineage>
</organism>
<comment type="function">
    <text evidence="10">Part of a membrane-bound complex that couples electron transfer with translocation of ions across the membrane.</text>
</comment>
<feature type="transmembrane region" description="Helical" evidence="10">
    <location>
        <begin position="21"/>
        <end position="39"/>
    </location>
</feature>
<evidence type="ECO:0000313" key="14">
    <source>
        <dbReference type="Proteomes" id="UP000596035"/>
    </source>
</evidence>
<keyword evidence="1 10" id="KW-0813">Transport</keyword>
<dbReference type="HAMAP" id="MF_00462">
    <property type="entry name" value="RsxD_RnfD"/>
    <property type="match status" value="1"/>
</dbReference>
<evidence type="ECO:0000256" key="7">
    <source>
        <dbReference type="ARBA" id="ARBA00022982"/>
    </source>
</evidence>
<protein>
    <recommendedName>
        <fullName evidence="10">Ion-translocating oxidoreductase complex subunit D</fullName>
        <ecNumber evidence="10">7.-.-.-</ecNumber>
    </recommendedName>
    <alternativeName>
        <fullName evidence="10">Rnf electron transport complex subunit D</fullName>
    </alternativeName>
</protein>
<proteinExistence type="inferred from homology"/>
<keyword evidence="4 10" id="KW-0288">FMN</keyword>
<comment type="cofactor">
    <cofactor evidence="10">
        <name>FMN</name>
        <dbReference type="ChEBI" id="CHEBI:58210"/>
    </cofactor>
</comment>
<comment type="caution">
    <text evidence="10">Lacks conserved residue(s) required for the propagation of feature annotation.</text>
</comment>
<feature type="transmembrane region" description="Helical" evidence="10">
    <location>
        <begin position="181"/>
        <end position="203"/>
    </location>
</feature>
<name>A0A1Z2XVE4_9FIRM</name>
<gene>
    <name evidence="10" type="primary">rnfD</name>
    <name evidence="11" type="ORF">ADH66_18295</name>
    <name evidence="12" type="ORF">I5Q82_08710</name>
</gene>
<feature type="transmembrane region" description="Helical" evidence="10">
    <location>
        <begin position="82"/>
        <end position="108"/>
    </location>
</feature>
<dbReference type="Proteomes" id="UP000196710">
    <property type="component" value="Chromosome"/>
</dbReference>
<evidence type="ECO:0000256" key="9">
    <source>
        <dbReference type="ARBA" id="ARBA00023136"/>
    </source>
</evidence>
<comment type="similarity">
    <text evidence="10">Belongs to the NqrB/RnfD family.</text>
</comment>
<keyword evidence="2 10" id="KW-0597">Phosphoprotein</keyword>
<dbReference type="PANTHER" id="PTHR30578">
    <property type="entry name" value="ELECTRON TRANSPORT COMPLEX PROTEIN RNFD"/>
    <property type="match status" value="1"/>
</dbReference>
<accession>A0A1Z2XVE4</accession>
<keyword evidence="8 10" id="KW-1133">Transmembrane helix</keyword>
<keyword evidence="3 10" id="KW-0285">Flavoprotein</keyword>
<dbReference type="RefSeq" id="WP_066537846.1">
    <property type="nucleotide sequence ID" value="NZ_CAPVCI010000012.1"/>
</dbReference>
<keyword evidence="10" id="KW-1003">Cell membrane</keyword>
<dbReference type="KEGG" id="amur:ADH66_18295"/>
<comment type="subcellular location">
    <subcellularLocation>
        <location evidence="10">Cell membrane</location>
        <topology evidence="10">Multi-pass membrane protein</topology>
    </subcellularLocation>
</comment>
<dbReference type="InterPro" id="IPR004338">
    <property type="entry name" value="NqrB/RnfD"/>
</dbReference>
<dbReference type="PANTHER" id="PTHR30578:SF0">
    <property type="entry name" value="ION-TRANSLOCATING OXIDOREDUCTASE COMPLEX SUBUNIT D"/>
    <property type="match status" value="1"/>
</dbReference>
<keyword evidence="6 10" id="KW-1278">Translocase</keyword>
<evidence type="ECO:0000256" key="5">
    <source>
        <dbReference type="ARBA" id="ARBA00022692"/>
    </source>
</evidence>
<evidence type="ECO:0000256" key="6">
    <source>
        <dbReference type="ARBA" id="ARBA00022967"/>
    </source>
</evidence>
<evidence type="ECO:0000256" key="1">
    <source>
        <dbReference type="ARBA" id="ARBA00022448"/>
    </source>
</evidence>
<evidence type="ECO:0000313" key="12">
    <source>
        <dbReference type="EMBL" id="QQR31712.1"/>
    </source>
</evidence>
<keyword evidence="13" id="KW-1185">Reference proteome</keyword>
<evidence type="ECO:0000313" key="13">
    <source>
        <dbReference type="Proteomes" id="UP000196710"/>
    </source>
</evidence>
<feature type="modified residue" description="FMN phosphoryl threonine" evidence="10">
    <location>
        <position position="158"/>
    </location>
</feature>
<dbReference type="GO" id="GO:0005886">
    <property type="term" value="C:plasma membrane"/>
    <property type="evidence" value="ECO:0007669"/>
    <property type="project" value="UniProtKB-SubCell"/>
</dbReference>
<reference evidence="13" key="2">
    <citation type="submission" date="2017-05" db="EMBL/GenBank/DDBJ databases">
        <title>Improved OligoMM genomes.</title>
        <authorList>
            <person name="Garzetti D."/>
        </authorList>
    </citation>
    <scope>NUCLEOTIDE SEQUENCE [LARGE SCALE GENOMIC DNA]</scope>
    <source>
        <strain evidence="13">KB18</strain>
    </source>
</reference>
<dbReference type="Proteomes" id="UP000596035">
    <property type="component" value="Chromosome"/>
</dbReference>
<dbReference type="NCBIfam" id="TIGR01946">
    <property type="entry name" value="rnfD"/>
    <property type="match status" value="1"/>
</dbReference>
<evidence type="ECO:0000256" key="8">
    <source>
        <dbReference type="ARBA" id="ARBA00022989"/>
    </source>
</evidence>
<dbReference type="AlphaFoldDB" id="A0A1Z2XVE4"/>
<evidence type="ECO:0000256" key="2">
    <source>
        <dbReference type="ARBA" id="ARBA00022553"/>
    </source>
</evidence>
<evidence type="ECO:0000313" key="11">
    <source>
        <dbReference type="EMBL" id="ASB42425.1"/>
    </source>
</evidence>
<keyword evidence="5 10" id="KW-0812">Transmembrane</keyword>
<evidence type="ECO:0000256" key="10">
    <source>
        <dbReference type="HAMAP-Rule" id="MF_00462"/>
    </source>
</evidence>